<protein>
    <recommendedName>
        <fullName evidence="2">K+ potassium transporter C-terminal domain-containing protein</fullName>
    </recommendedName>
</protein>
<feature type="domain" description="K+ potassium transporter C-terminal" evidence="2">
    <location>
        <begin position="2"/>
        <end position="49"/>
    </location>
</feature>
<keyword evidence="1" id="KW-0769">Symport</keyword>
<proteinExistence type="predicted"/>
<dbReference type="GO" id="GO:0015293">
    <property type="term" value="F:symporter activity"/>
    <property type="evidence" value="ECO:0007669"/>
    <property type="project" value="UniProtKB-KW"/>
</dbReference>
<name>A0A447TF14_CHRVL</name>
<keyword evidence="1" id="KW-0813">Transport</keyword>
<dbReference type="AlphaFoldDB" id="A0A447TF14"/>
<evidence type="ECO:0000259" key="2">
    <source>
        <dbReference type="Pfam" id="PF22776"/>
    </source>
</evidence>
<dbReference type="Proteomes" id="UP000275777">
    <property type="component" value="Chromosome"/>
</dbReference>
<organism evidence="3 4">
    <name type="scientific">Chromobacterium violaceum</name>
    <dbReference type="NCBI Taxonomy" id="536"/>
    <lineage>
        <taxon>Bacteria</taxon>
        <taxon>Pseudomonadati</taxon>
        <taxon>Pseudomonadota</taxon>
        <taxon>Betaproteobacteria</taxon>
        <taxon>Neisseriales</taxon>
        <taxon>Chromobacteriaceae</taxon>
        <taxon>Chromobacterium</taxon>
    </lineage>
</organism>
<reference evidence="3 4" key="1">
    <citation type="submission" date="2018-12" db="EMBL/GenBank/DDBJ databases">
        <authorList>
            <consortium name="Pathogen Informatics"/>
        </authorList>
    </citation>
    <scope>NUCLEOTIDE SEQUENCE [LARGE SCALE GENOMIC DNA]</scope>
    <source>
        <strain evidence="3 4">NCTC9695</strain>
    </source>
</reference>
<dbReference type="Pfam" id="PF22776">
    <property type="entry name" value="K_trans_C"/>
    <property type="match status" value="1"/>
</dbReference>
<evidence type="ECO:0000313" key="3">
    <source>
        <dbReference type="EMBL" id="VEB43496.1"/>
    </source>
</evidence>
<dbReference type="EMBL" id="LR134182">
    <property type="protein sequence ID" value="VEB43496.1"/>
    <property type="molecule type" value="Genomic_DNA"/>
</dbReference>
<evidence type="ECO:0000313" key="4">
    <source>
        <dbReference type="Proteomes" id="UP000275777"/>
    </source>
</evidence>
<sequence length="54" mass="6024">MARVTARYGYMEEPDVPEAMARAAEALGLPPLEPLSTSYYLGGRRWWPRRAAAA</sequence>
<evidence type="ECO:0000256" key="1">
    <source>
        <dbReference type="ARBA" id="ARBA00022847"/>
    </source>
</evidence>
<dbReference type="InterPro" id="IPR053952">
    <property type="entry name" value="K_trans_C"/>
</dbReference>
<gene>
    <name evidence="3" type="ORF">NCTC9695_03955</name>
</gene>
<accession>A0A447TF14</accession>